<evidence type="ECO:0000313" key="1">
    <source>
        <dbReference type="EMBL" id="BFO74056.1"/>
    </source>
</evidence>
<gene>
    <name evidence="1" type="ORF">GTC17254_16530</name>
</gene>
<proteinExistence type="predicted"/>
<organism evidence="1">
    <name type="scientific">Prevotella sp. GTC17254</name>
    <dbReference type="NCBI Taxonomy" id="3236794"/>
    <lineage>
        <taxon>Bacteria</taxon>
        <taxon>Pseudomonadati</taxon>
        <taxon>Bacteroidota</taxon>
        <taxon>Bacteroidia</taxon>
        <taxon>Bacteroidales</taxon>
        <taxon>Prevotellaceae</taxon>
        <taxon>Prevotella</taxon>
    </lineage>
</organism>
<sequence>MNEQRTSVDMKELNEKLDHEEITNMQYITLQGQELIDEYKKWCSVFGFEEGDEDGTEQFINEIRYSDGADNENWPTEVIKEIDMNNNDKGEERQFTSMELFNNWKMDAKKLKALKISENAIRITLWRYQNPLGAKATCAKTLDITRNNVKKWWDVRYFIEGALADGAHVHPIRLEYEVIKHTILEAVEKAERSETIG</sequence>
<protein>
    <submittedName>
        <fullName evidence="1">Uncharacterized protein</fullName>
    </submittedName>
</protein>
<dbReference type="EMBL" id="AP035786">
    <property type="protein sequence ID" value="BFO74056.1"/>
    <property type="molecule type" value="Genomic_DNA"/>
</dbReference>
<reference evidence="1" key="1">
    <citation type="submission" date="2024-07" db="EMBL/GenBank/DDBJ databases">
        <title>Complete genome sequence of Prevotella sp. YM-2024 GTC17254.</title>
        <authorList>
            <person name="Hayashi M."/>
            <person name="Muto Y."/>
            <person name="Tanaka K."/>
            <person name="Niwa H."/>
        </authorList>
    </citation>
    <scope>NUCLEOTIDE SEQUENCE</scope>
    <source>
        <strain evidence="1">GTC17254</strain>
    </source>
</reference>
<name>A0AB33IW03_9BACT</name>
<accession>A0AB33IW03</accession>
<dbReference type="AlphaFoldDB" id="A0AB33IW03"/>